<sequence>MPQHLRSHHHKPQVIYHDTPHNRHVIASLPLLHKTFRPTPWLFNAHTQLIFHSLRKGKQKLGRHSASLYDHHEQLTMRDGGLTALYWLGHKLPANTPTIVVMHTITGSPDSMAELIQDLHQGTGWRIVLCLRRGHGHLPLKTPRINLMGCTEDLREQLNVIRERFPQSSLYAVGSSAGSGLLVRYLGEEGDNAPFRACFAYCPGYDIDQSFDVVHPWYSRMMAKKLVKQFILPNQRHIAHFKTAKSLVEVQNLATLYKTLYEFAGYSDYAAYNAANNPMYVFDAIKTPLMVLNAEDDPVCRIDNLKPWLHTIQTMPNVLLVTTKHGSHCAHYEGWSARSWSARLMSQYFLLMAAQA</sequence>
<evidence type="ECO:0000313" key="4">
    <source>
        <dbReference type="EMBL" id="PTQ88876.1"/>
    </source>
</evidence>
<name>A0A2T5IY20_9GAMM</name>
<proteinExistence type="inferred from homology"/>
<evidence type="ECO:0000256" key="2">
    <source>
        <dbReference type="PIRSR" id="PIRSR005211-1"/>
    </source>
</evidence>
<dbReference type="PANTHER" id="PTHR10794">
    <property type="entry name" value="ABHYDROLASE DOMAIN-CONTAINING PROTEIN"/>
    <property type="match status" value="1"/>
</dbReference>
<dbReference type="GO" id="GO:0034338">
    <property type="term" value="F:short-chain carboxylesterase activity"/>
    <property type="evidence" value="ECO:0007669"/>
    <property type="project" value="TreeGrafter"/>
</dbReference>
<feature type="domain" description="AB hydrolase-1" evidence="3">
    <location>
        <begin position="97"/>
        <end position="334"/>
    </location>
</feature>
<dbReference type="Proteomes" id="UP000244223">
    <property type="component" value="Unassembled WGS sequence"/>
</dbReference>
<dbReference type="InterPro" id="IPR029058">
    <property type="entry name" value="AB_hydrolase_fold"/>
</dbReference>
<dbReference type="AlphaFoldDB" id="A0A2T5IY20"/>
<comment type="similarity">
    <text evidence="1">Belongs to the AB hydrolase superfamily. AB hydrolase 4 family.</text>
</comment>
<feature type="active site" description="Charge relay system" evidence="2">
    <location>
        <position position="297"/>
    </location>
</feature>
<dbReference type="InterPro" id="IPR012020">
    <property type="entry name" value="ABHD4"/>
</dbReference>
<dbReference type="Pfam" id="PF00561">
    <property type="entry name" value="Abhydrolase_1"/>
    <property type="match status" value="1"/>
</dbReference>
<dbReference type="Gene3D" id="3.40.50.1820">
    <property type="entry name" value="alpha/beta hydrolase"/>
    <property type="match status" value="1"/>
</dbReference>
<evidence type="ECO:0000259" key="3">
    <source>
        <dbReference type="Pfam" id="PF00561"/>
    </source>
</evidence>
<protein>
    <recommendedName>
        <fullName evidence="3">AB hydrolase-1 domain-containing protein</fullName>
    </recommendedName>
</protein>
<accession>A0A2T5IY20</accession>
<evidence type="ECO:0000313" key="5">
    <source>
        <dbReference type="Proteomes" id="UP000244223"/>
    </source>
</evidence>
<gene>
    <name evidence="4" type="ORF">C8N29_11025</name>
</gene>
<dbReference type="RefSeq" id="WP_107866039.1">
    <property type="nucleotide sequence ID" value="NZ_QAON01000010.1"/>
</dbReference>
<dbReference type="InterPro" id="IPR000073">
    <property type="entry name" value="AB_hydrolase_1"/>
</dbReference>
<feature type="active site" description="Charge relay system" evidence="2">
    <location>
        <position position="176"/>
    </location>
</feature>
<dbReference type="PANTHER" id="PTHR10794:SF93">
    <property type="entry name" value="SERINE AMINOPEPTIDASE S33 DOMAIN-CONTAINING PROTEIN"/>
    <property type="match status" value="1"/>
</dbReference>
<dbReference type="GO" id="GO:0047372">
    <property type="term" value="F:monoacylglycerol lipase activity"/>
    <property type="evidence" value="ECO:0007669"/>
    <property type="project" value="TreeGrafter"/>
</dbReference>
<dbReference type="SUPFAM" id="SSF53474">
    <property type="entry name" value="alpha/beta-Hydrolases"/>
    <property type="match status" value="1"/>
</dbReference>
<dbReference type="OrthoDB" id="9776685at2"/>
<reference evidence="4 5" key="1">
    <citation type="submission" date="2018-04" db="EMBL/GenBank/DDBJ databases">
        <title>Genomic Encyclopedia of Archaeal and Bacterial Type Strains, Phase II (KMG-II): from individual species to whole genera.</title>
        <authorList>
            <person name="Goeker M."/>
        </authorList>
    </citation>
    <scope>NUCLEOTIDE SEQUENCE [LARGE SCALE GENOMIC DNA]</scope>
    <source>
        <strain evidence="4 5">DSM 5822</strain>
    </source>
</reference>
<comment type="caution">
    <text evidence="4">The sequence shown here is derived from an EMBL/GenBank/DDBJ whole genome shotgun (WGS) entry which is preliminary data.</text>
</comment>
<organism evidence="4 5">
    <name type="scientific">Agitococcus lubricus</name>
    <dbReference type="NCBI Taxonomy" id="1077255"/>
    <lineage>
        <taxon>Bacteria</taxon>
        <taxon>Pseudomonadati</taxon>
        <taxon>Pseudomonadota</taxon>
        <taxon>Gammaproteobacteria</taxon>
        <taxon>Moraxellales</taxon>
        <taxon>Moraxellaceae</taxon>
        <taxon>Agitococcus</taxon>
    </lineage>
</organism>
<keyword evidence="5" id="KW-1185">Reference proteome</keyword>
<dbReference type="InterPro" id="IPR050960">
    <property type="entry name" value="AB_hydrolase_4_sf"/>
</dbReference>
<dbReference type="EMBL" id="QAON01000010">
    <property type="protein sequence ID" value="PTQ88876.1"/>
    <property type="molecule type" value="Genomic_DNA"/>
</dbReference>
<evidence type="ECO:0000256" key="1">
    <source>
        <dbReference type="ARBA" id="ARBA00010884"/>
    </source>
</evidence>
<feature type="active site" description="Charge relay system" evidence="2">
    <location>
        <position position="328"/>
    </location>
</feature>
<dbReference type="PIRSF" id="PIRSF005211">
    <property type="entry name" value="Ab_hydro_YheT"/>
    <property type="match status" value="1"/>
</dbReference>